<accession>A0A482WIF1</accession>
<dbReference type="FunFam" id="3.40.50.1820:FF:000003">
    <property type="entry name" value="Dipeptidyl peptidase 4"/>
    <property type="match status" value="1"/>
</dbReference>
<dbReference type="SUPFAM" id="SSF53474">
    <property type="entry name" value="alpha/beta-Hydrolases"/>
    <property type="match status" value="1"/>
</dbReference>
<organism evidence="6 7">
    <name type="scientific">Laodelphax striatellus</name>
    <name type="common">Small brown planthopper</name>
    <name type="synonym">Delphax striatella</name>
    <dbReference type="NCBI Taxonomy" id="195883"/>
    <lineage>
        <taxon>Eukaryota</taxon>
        <taxon>Metazoa</taxon>
        <taxon>Ecdysozoa</taxon>
        <taxon>Arthropoda</taxon>
        <taxon>Hexapoda</taxon>
        <taxon>Insecta</taxon>
        <taxon>Pterygota</taxon>
        <taxon>Neoptera</taxon>
        <taxon>Paraneoptera</taxon>
        <taxon>Hemiptera</taxon>
        <taxon>Auchenorrhyncha</taxon>
        <taxon>Fulgoroidea</taxon>
        <taxon>Delphacidae</taxon>
        <taxon>Criomorphinae</taxon>
        <taxon>Laodelphax</taxon>
    </lineage>
</organism>
<dbReference type="Proteomes" id="UP000291343">
    <property type="component" value="Unassembled WGS sequence"/>
</dbReference>
<dbReference type="STRING" id="195883.A0A482WIF1"/>
<dbReference type="InterPro" id="IPR002469">
    <property type="entry name" value="Peptidase_S9B_N"/>
</dbReference>
<evidence type="ECO:0000313" key="7">
    <source>
        <dbReference type="Proteomes" id="UP000291343"/>
    </source>
</evidence>
<evidence type="ECO:0000256" key="1">
    <source>
        <dbReference type="ARBA" id="ARBA00010036"/>
    </source>
</evidence>
<dbReference type="EMBL" id="QKKF02034243">
    <property type="protein sequence ID" value="RZF33297.1"/>
    <property type="molecule type" value="Genomic_DNA"/>
</dbReference>
<evidence type="ECO:0000259" key="5">
    <source>
        <dbReference type="Pfam" id="PF00930"/>
    </source>
</evidence>
<dbReference type="InParanoid" id="A0A482WIF1"/>
<evidence type="ECO:0000313" key="6">
    <source>
        <dbReference type="EMBL" id="RZF33297.1"/>
    </source>
</evidence>
<evidence type="ECO:0000259" key="4">
    <source>
        <dbReference type="Pfam" id="PF00326"/>
    </source>
</evidence>
<dbReference type="GO" id="GO:0006508">
    <property type="term" value="P:proteolysis"/>
    <property type="evidence" value="ECO:0007669"/>
    <property type="project" value="InterPro"/>
</dbReference>
<dbReference type="GO" id="GO:0008236">
    <property type="term" value="F:serine-type peptidase activity"/>
    <property type="evidence" value="ECO:0007669"/>
    <property type="project" value="InterPro"/>
</dbReference>
<evidence type="ECO:0000256" key="3">
    <source>
        <dbReference type="ARBA" id="ARBA00072929"/>
    </source>
</evidence>
<name>A0A482WIF1_LAOST</name>
<dbReference type="Gene3D" id="2.140.10.30">
    <property type="entry name" value="Dipeptidylpeptidase IV, N-terminal domain"/>
    <property type="match status" value="1"/>
</dbReference>
<comment type="similarity">
    <text evidence="1">Belongs to the peptidase S9B family. DPPIV subfamily.</text>
</comment>
<dbReference type="InterPro" id="IPR029058">
    <property type="entry name" value="AB_hydrolase_fold"/>
</dbReference>
<evidence type="ECO:0000256" key="2">
    <source>
        <dbReference type="ARBA" id="ARBA00023180"/>
    </source>
</evidence>
<protein>
    <recommendedName>
        <fullName evidence="3">Venom dipeptidyl peptidase 4</fullName>
    </recommendedName>
</protein>
<dbReference type="Pfam" id="PF00930">
    <property type="entry name" value="DPPIV_N"/>
    <property type="match status" value="1"/>
</dbReference>
<dbReference type="SMR" id="A0A482WIF1"/>
<dbReference type="Gene3D" id="3.40.50.1820">
    <property type="entry name" value="alpha/beta hydrolase"/>
    <property type="match status" value="1"/>
</dbReference>
<dbReference type="Pfam" id="PF00326">
    <property type="entry name" value="Peptidase_S9"/>
    <property type="match status" value="1"/>
</dbReference>
<reference evidence="6 7" key="1">
    <citation type="journal article" date="2017" name="Gigascience">
        <title>Genome sequence of the small brown planthopper, Laodelphax striatellus.</title>
        <authorList>
            <person name="Zhu J."/>
            <person name="Jiang F."/>
            <person name="Wang X."/>
            <person name="Yang P."/>
            <person name="Bao Y."/>
            <person name="Zhao W."/>
            <person name="Wang W."/>
            <person name="Lu H."/>
            <person name="Wang Q."/>
            <person name="Cui N."/>
            <person name="Li J."/>
            <person name="Chen X."/>
            <person name="Luo L."/>
            <person name="Yu J."/>
            <person name="Kang L."/>
            <person name="Cui F."/>
        </authorList>
    </citation>
    <scope>NUCLEOTIDE SEQUENCE [LARGE SCALE GENOMIC DNA]</scope>
    <source>
        <strain evidence="6">Lst14</strain>
    </source>
</reference>
<dbReference type="OrthoDB" id="16520at2759"/>
<gene>
    <name evidence="6" type="ORF">LSTR_LSTR007642</name>
</gene>
<comment type="caution">
    <text evidence="6">The sequence shown here is derived from an EMBL/GenBank/DDBJ whole genome shotgun (WGS) entry which is preliminary data.</text>
</comment>
<dbReference type="InterPro" id="IPR001375">
    <property type="entry name" value="Peptidase_S9_cat"/>
</dbReference>
<dbReference type="AlphaFoldDB" id="A0A482WIF1"/>
<feature type="domain" description="Dipeptidylpeptidase IV N-terminal" evidence="5">
    <location>
        <begin position="102"/>
        <end position="453"/>
    </location>
</feature>
<dbReference type="PANTHER" id="PTHR11731">
    <property type="entry name" value="PROTEASE FAMILY S9B,C DIPEPTIDYL-PEPTIDASE IV-RELATED"/>
    <property type="match status" value="1"/>
</dbReference>
<dbReference type="GO" id="GO:0005886">
    <property type="term" value="C:plasma membrane"/>
    <property type="evidence" value="ECO:0007669"/>
    <property type="project" value="TreeGrafter"/>
</dbReference>
<dbReference type="PANTHER" id="PTHR11731:SF135">
    <property type="entry name" value="INACTIVE DIPEPTIDYL PEPTIDASE 10-LIKE PROTEIN"/>
    <property type="match status" value="1"/>
</dbReference>
<dbReference type="InterPro" id="IPR050278">
    <property type="entry name" value="Serine_Prot_S9B/DPPIV"/>
</dbReference>
<feature type="domain" description="Peptidase S9 prolyl oligopeptidase catalytic" evidence="4">
    <location>
        <begin position="592"/>
        <end position="796"/>
    </location>
</feature>
<sequence length="814" mass="90818">MAIALLVMVVVLGLIVLSIVLLSPPDDGPRLLGAKLELQQLTAGLYPVPALNASWASPSHLVLRDASGALILLDARNRSLPPLTLISTSTFRQLNAVDYRLSSDGLFVLLISDHYTNTIEARYHIYEVSTQNRWVVGPRAGEGAAEAPLLQHASWSSVGHSVVFVHEGDVYYRPSPHHPAAHRLTHSGATSPAITNGLPDWLYQEEVFKNGAAVWFSRDSTHLAFATFNDTLVGQLKFPIYGPKLLYPIQKTLRYPKPGTVNPTVIVYVVNLTALGDKKQEKINHFHLRPAESVMSPHRTPYLISVRWGPGLRIAIVWLNRKQNASAVVICSPPKWICEDWHVERSEAGGWVEPGPVWLSDDASSFVTIAPVRDGDAGYYSHLCHIRPGTRQKTPLTHGQLTVTDILAWDQISHHVYFRAAPEGKPGQRHVYRVLDNINSTENSKWQCLTCQIDIDNSNSTNSTALNSTIDWEMWPVQSSSCLYVSAILSPGPRPEFFLLQCLGPDVPSLLLMNTSSNTKIATLDSNSVLLERYHAMARPQVKTFSVEVESGFHAQVRLLLPSGLREFEDMVFPLILHVRGGPGEQTVDERWRVDWSAYLVSQRNFIVAEVDGRGSPMLGDRIKHAPLNRIGSVDIDDQIAVITYLRDNLKFIDREKMAVWGEGYGGFATAMILSQDPWLFSCGMAISPIVSWAHYNSMWTERIMGTPNVTDNYRGYEESDVSKRAGNLRSKPLLLVHGTADQRVPYQHSMILVRALVDVGALFRHMTYPDEGHDLSGVRTHLHHAMESFLDDCFGPLDFADWEVGTGFFSLRQ</sequence>
<dbReference type="SUPFAM" id="SSF82171">
    <property type="entry name" value="DPP6 N-terminal domain-like"/>
    <property type="match status" value="1"/>
</dbReference>
<keyword evidence="7" id="KW-1185">Reference proteome</keyword>
<proteinExistence type="inferred from homology"/>
<keyword evidence="2" id="KW-0325">Glycoprotein</keyword>